<comment type="caution">
    <text evidence="4">The sequence shown here is derived from an EMBL/GenBank/DDBJ whole genome shotgun (WGS) entry which is preliminary data.</text>
</comment>
<keyword evidence="5" id="KW-1185">Reference proteome</keyword>
<evidence type="ECO:0000256" key="2">
    <source>
        <dbReference type="ARBA" id="ARBA00022737"/>
    </source>
</evidence>
<dbReference type="GO" id="GO:0005829">
    <property type="term" value="C:cytosol"/>
    <property type="evidence" value="ECO:0007669"/>
    <property type="project" value="TreeGrafter"/>
</dbReference>
<dbReference type="GO" id="GO:0005634">
    <property type="term" value="C:nucleus"/>
    <property type="evidence" value="ECO:0007669"/>
    <property type="project" value="TreeGrafter"/>
</dbReference>
<dbReference type="OrthoDB" id="10250130at2759"/>
<dbReference type="GO" id="GO:0080028">
    <property type="term" value="P:nitrile biosynthetic process"/>
    <property type="evidence" value="ECO:0007669"/>
    <property type="project" value="TreeGrafter"/>
</dbReference>
<evidence type="ECO:0000256" key="1">
    <source>
        <dbReference type="ARBA" id="ARBA00022441"/>
    </source>
</evidence>
<sequence>MYIFVYSGEVDPSDLGHLGAGKFLGDFYALDIETGEWKKLDDRSKSGNDHPGPCGDVRLLPGHWNGQLG</sequence>
<keyword evidence="2" id="KW-0677">Repeat</keyword>
<evidence type="ECO:0000313" key="4">
    <source>
        <dbReference type="EMBL" id="GFY97690.1"/>
    </source>
</evidence>
<dbReference type="AlphaFoldDB" id="A0A7J0FG61"/>
<accession>A0A7J0FG61</accession>
<protein>
    <recommendedName>
        <fullName evidence="6">Galactose oxidase/kelch repeat superfamily protein</fullName>
    </recommendedName>
</protein>
<evidence type="ECO:0000256" key="3">
    <source>
        <dbReference type="SAM" id="MobiDB-lite"/>
    </source>
</evidence>
<evidence type="ECO:0008006" key="6">
    <source>
        <dbReference type="Google" id="ProtNLM"/>
    </source>
</evidence>
<dbReference type="PANTHER" id="PTHR47435">
    <property type="entry name" value="KELCH REPEAT PROTEIN (AFU_ORTHOLOGUE AFUA_5G12780)"/>
    <property type="match status" value="1"/>
</dbReference>
<dbReference type="GO" id="GO:0030234">
    <property type="term" value="F:enzyme regulator activity"/>
    <property type="evidence" value="ECO:0007669"/>
    <property type="project" value="TreeGrafter"/>
</dbReference>
<evidence type="ECO:0000313" key="5">
    <source>
        <dbReference type="Proteomes" id="UP000585474"/>
    </source>
</evidence>
<proteinExistence type="predicted"/>
<feature type="region of interest" description="Disordered" evidence="3">
    <location>
        <begin position="40"/>
        <end position="69"/>
    </location>
</feature>
<dbReference type="PANTHER" id="PTHR47435:SF4">
    <property type="entry name" value="KELCH REPEAT PROTEIN (AFU_ORTHOLOGUE AFUA_5G12780)"/>
    <property type="match status" value="1"/>
</dbReference>
<organism evidence="4 5">
    <name type="scientific">Actinidia rufa</name>
    <dbReference type="NCBI Taxonomy" id="165716"/>
    <lineage>
        <taxon>Eukaryota</taxon>
        <taxon>Viridiplantae</taxon>
        <taxon>Streptophyta</taxon>
        <taxon>Embryophyta</taxon>
        <taxon>Tracheophyta</taxon>
        <taxon>Spermatophyta</taxon>
        <taxon>Magnoliopsida</taxon>
        <taxon>eudicotyledons</taxon>
        <taxon>Gunneridae</taxon>
        <taxon>Pentapetalae</taxon>
        <taxon>asterids</taxon>
        <taxon>Ericales</taxon>
        <taxon>Actinidiaceae</taxon>
        <taxon>Actinidia</taxon>
    </lineage>
</organism>
<name>A0A7J0FG61_9ERIC</name>
<dbReference type="Proteomes" id="UP000585474">
    <property type="component" value="Unassembled WGS sequence"/>
</dbReference>
<dbReference type="EMBL" id="BJWL01000012">
    <property type="protein sequence ID" value="GFY97690.1"/>
    <property type="molecule type" value="Genomic_DNA"/>
</dbReference>
<keyword evidence="1" id="KW-0880">Kelch repeat</keyword>
<gene>
    <name evidence="4" type="ORF">Acr_12g0002310</name>
</gene>
<reference evidence="4 5" key="1">
    <citation type="submission" date="2019-07" db="EMBL/GenBank/DDBJ databases">
        <title>De Novo Assembly of kiwifruit Actinidia rufa.</title>
        <authorList>
            <person name="Sugita-Konishi S."/>
            <person name="Sato K."/>
            <person name="Mori E."/>
            <person name="Abe Y."/>
            <person name="Kisaki G."/>
            <person name="Hamano K."/>
            <person name="Suezawa K."/>
            <person name="Otani M."/>
            <person name="Fukuda T."/>
            <person name="Manabe T."/>
            <person name="Gomi K."/>
            <person name="Tabuchi M."/>
            <person name="Akimitsu K."/>
            <person name="Kataoka I."/>
        </authorList>
    </citation>
    <scope>NUCLEOTIDE SEQUENCE [LARGE SCALE GENOMIC DNA]</scope>
    <source>
        <strain evidence="5">cv. Fuchu</strain>
    </source>
</reference>